<dbReference type="PIRSF" id="PIRSF005426">
    <property type="entry name" value="Frp"/>
    <property type="match status" value="1"/>
</dbReference>
<reference evidence="7 8" key="1">
    <citation type="submission" date="2019-10" db="EMBL/GenBank/DDBJ databases">
        <title>Vibrio sp. nov. isolated from a shrimp pond.</title>
        <authorList>
            <person name="Gomez-Gil B."/>
            <person name="Enciso-Ibarra J."/>
            <person name="Enciso-Ibarra K."/>
            <person name="Bolan-Mejia C."/>
        </authorList>
    </citation>
    <scope>NUCLEOTIDE SEQUENCE [LARGE SCALE GENOMIC DNA]</scope>
    <source>
        <strain evidence="7 8">CAIM 722</strain>
    </source>
</reference>
<dbReference type="RefSeq" id="WP_161158171.1">
    <property type="nucleotide sequence ID" value="NZ_WEKT01000065.1"/>
</dbReference>
<dbReference type="Pfam" id="PF00881">
    <property type="entry name" value="Nitroreductase"/>
    <property type="match status" value="1"/>
</dbReference>
<dbReference type="GO" id="GO:0016491">
    <property type="term" value="F:oxidoreductase activity"/>
    <property type="evidence" value="ECO:0007669"/>
    <property type="project" value="UniProtKB-UniRule"/>
</dbReference>
<dbReference type="SUPFAM" id="SSF55469">
    <property type="entry name" value="FMN-dependent nitroreductase-like"/>
    <property type="match status" value="1"/>
</dbReference>
<keyword evidence="3 5" id="KW-0288">FMN</keyword>
<dbReference type="InterPro" id="IPR029479">
    <property type="entry name" value="Nitroreductase"/>
</dbReference>
<organism evidence="7 8">
    <name type="scientific">Vibrio eleionomae</name>
    <dbReference type="NCBI Taxonomy" id="2653505"/>
    <lineage>
        <taxon>Bacteria</taxon>
        <taxon>Pseudomonadati</taxon>
        <taxon>Pseudomonadota</taxon>
        <taxon>Gammaproteobacteria</taxon>
        <taxon>Vibrionales</taxon>
        <taxon>Vibrionaceae</taxon>
        <taxon>Vibrio</taxon>
    </lineage>
</organism>
<protein>
    <submittedName>
        <fullName evidence="7">NADPH-dependent oxidoreductase</fullName>
    </submittedName>
</protein>
<dbReference type="PANTHER" id="PTHR43425">
    <property type="entry name" value="OXYGEN-INSENSITIVE NADPH NITROREDUCTASE"/>
    <property type="match status" value="1"/>
</dbReference>
<keyword evidence="2 5" id="KW-0285">Flavoprotein</keyword>
<dbReference type="Proteomes" id="UP000462621">
    <property type="component" value="Unassembled WGS sequence"/>
</dbReference>
<comment type="similarity">
    <text evidence="1 5">Belongs to the flavin oxidoreductase frp family.</text>
</comment>
<keyword evidence="4 5" id="KW-0560">Oxidoreductase</keyword>
<dbReference type="Gene3D" id="3.40.109.10">
    <property type="entry name" value="NADH Oxidase"/>
    <property type="match status" value="1"/>
</dbReference>
<comment type="caution">
    <text evidence="7">The sequence shown here is derived from an EMBL/GenBank/DDBJ whole genome shotgun (WGS) entry which is preliminary data.</text>
</comment>
<proteinExistence type="inferred from homology"/>
<evidence type="ECO:0000313" key="8">
    <source>
        <dbReference type="Proteomes" id="UP000462621"/>
    </source>
</evidence>
<keyword evidence="5" id="KW-0521">NADP</keyword>
<name>A0A7X4LPL5_9VIBR</name>
<dbReference type="EMBL" id="WEKT01000065">
    <property type="protein sequence ID" value="MZI95674.1"/>
    <property type="molecule type" value="Genomic_DNA"/>
</dbReference>
<evidence type="ECO:0000256" key="5">
    <source>
        <dbReference type="PIRNR" id="PIRNR005426"/>
    </source>
</evidence>
<accession>A0A7X4LPL5</accession>
<evidence type="ECO:0000256" key="3">
    <source>
        <dbReference type="ARBA" id="ARBA00022643"/>
    </source>
</evidence>
<dbReference type="InterPro" id="IPR000415">
    <property type="entry name" value="Nitroreductase-like"/>
</dbReference>
<evidence type="ECO:0000256" key="4">
    <source>
        <dbReference type="ARBA" id="ARBA00023002"/>
    </source>
</evidence>
<gene>
    <name evidence="7" type="ORF">F9817_21055</name>
</gene>
<dbReference type="InterPro" id="IPR016446">
    <property type="entry name" value="Flavin_OxRdtase_Frp"/>
</dbReference>
<evidence type="ECO:0000256" key="2">
    <source>
        <dbReference type="ARBA" id="ARBA00022630"/>
    </source>
</evidence>
<evidence type="ECO:0000259" key="6">
    <source>
        <dbReference type="Pfam" id="PF00881"/>
    </source>
</evidence>
<dbReference type="AlphaFoldDB" id="A0A7X4LPL5"/>
<keyword evidence="8" id="KW-1185">Reference proteome</keyword>
<dbReference type="PANTHER" id="PTHR43425:SF2">
    <property type="entry name" value="OXYGEN-INSENSITIVE NADPH NITROREDUCTASE"/>
    <property type="match status" value="1"/>
</dbReference>
<feature type="domain" description="Nitroreductase" evidence="6">
    <location>
        <begin position="10"/>
        <end position="164"/>
    </location>
</feature>
<dbReference type="CDD" id="cd02146">
    <property type="entry name" value="NfsA-like"/>
    <property type="match status" value="1"/>
</dbReference>
<sequence length="246" mass="27443">MNDVLKTLYSHKSERSFLTKPVPDDVLDNVIQSAYQAPTSINSQQVSVLVVRNAERRQRLSELCGGQPWIAKAPVFLVFIIDMYKTELGMKAVSEEQKATESIESIISGSTDVGIALTSALIAARSQGLGGVPIGGVRLNPSKMIEELDLPHHTFAVAGLSLGYVDKPAHIKPRLPMETFRHEEQYRSDGMKDNIEYYNKKITAHWETIGRADGESWSQSISGYYNRIYYPDVASTLIKQGFSNKY</sequence>
<evidence type="ECO:0000313" key="7">
    <source>
        <dbReference type="EMBL" id="MZI95674.1"/>
    </source>
</evidence>
<evidence type="ECO:0000256" key="1">
    <source>
        <dbReference type="ARBA" id="ARBA00008366"/>
    </source>
</evidence>